<reference evidence="2 3" key="1">
    <citation type="submission" date="2015-01" db="EMBL/GenBank/DDBJ databases">
        <title>Jeotgalibacillus campisalis genome sequencing.</title>
        <authorList>
            <person name="Goh K.M."/>
            <person name="Chan K.-G."/>
            <person name="Yaakop A.S."/>
            <person name="Ee R."/>
            <person name="Gan H.M."/>
            <person name="Chan C.S."/>
        </authorList>
    </citation>
    <scope>NUCLEOTIDE SEQUENCE [LARGE SCALE GENOMIC DNA]</scope>
    <source>
        <strain evidence="2 3">SF-57</strain>
    </source>
</reference>
<dbReference type="PANTHER" id="PTHR30383">
    <property type="entry name" value="THIOESTERASE 1/PROTEASE 1/LYSOPHOSPHOLIPASE L1"/>
    <property type="match status" value="1"/>
</dbReference>
<evidence type="ECO:0000313" key="2">
    <source>
        <dbReference type="EMBL" id="KIL52813.1"/>
    </source>
</evidence>
<feature type="domain" description="SGNH hydrolase-type esterase" evidence="1">
    <location>
        <begin position="68"/>
        <end position="251"/>
    </location>
</feature>
<dbReference type="InterPro" id="IPR013830">
    <property type="entry name" value="SGNH_hydro"/>
</dbReference>
<keyword evidence="3" id="KW-1185">Reference proteome</keyword>
<protein>
    <recommendedName>
        <fullName evidence="1">SGNH hydrolase-type esterase domain-containing protein</fullName>
    </recommendedName>
</protein>
<dbReference type="OrthoDB" id="2449793at2"/>
<dbReference type="Gene3D" id="3.40.50.1110">
    <property type="entry name" value="SGNH hydrolase"/>
    <property type="match status" value="1"/>
</dbReference>
<proteinExistence type="predicted"/>
<organism evidence="2 3">
    <name type="scientific">Jeotgalibacillus campisalis</name>
    <dbReference type="NCBI Taxonomy" id="220754"/>
    <lineage>
        <taxon>Bacteria</taxon>
        <taxon>Bacillati</taxon>
        <taxon>Bacillota</taxon>
        <taxon>Bacilli</taxon>
        <taxon>Bacillales</taxon>
        <taxon>Caryophanaceae</taxon>
        <taxon>Jeotgalibacillus</taxon>
    </lineage>
</organism>
<dbReference type="CDD" id="cd00229">
    <property type="entry name" value="SGNH_hydrolase"/>
    <property type="match status" value="1"/>
</dbReference>
<dbReference type="EMBL" id="JXRR01000001">
    <property type="protein sequence ID" value="KIL52813.1"/>
    <property type="molecule type" value="Genomic_DNA"/>
</dbReference>
<sequence length="270" mass="30901">MKKMFQIILASAILLVLMGMVRSEYRYNQVQIQQTMERIDPSHNEDISYLEFLTYRVMKNGSARVATLGSSVTKGVGASSPDFSWRALMQQEIRGASRPLRHVTVSNHGHSGYTSVMLLNHDVLSKVYSTRPDLIILETSVINNYRRSVTLDDTKKSIEQLYRTFKKELPGVEILFISPNPILKENLDPSGLNQLGHTFEEYVDFTQEIILANGWNYFDTHGHMLAQMDAGNIKKEDILNDMIHPNDLGYSIWHQEIYYNALAQPNFGQK</sequence>
<accession>A0A0C2W9T3</accession>
<comment type="caution">
    <text evidence="2">The sequence shown here is derived from an EMBL/GenBank/DDBJ whole genome shotgun (WGS) entry which is preliminary data.</text>
</comment>
<dbReference type="AlphaFoldDB" id="A0A0C2W9T3"/>
<gene>
    <name evidence="2" type="ORF">KR50_01420</name>
</gene>
<dbReference type="InterPro" id="IPR036514">
    <property type="entry name" value="SGNH_hydro_sf"/>
</dbReference>
<dbReference type="SUPFAM" id="SSF52266">
    <property type="entry name" value="SGNH hydrolase"/>
    <property type="match status" value="1"/>
</dbReference>
<dbReference type="InterPro" id="IPR051532">
    <property type="entry name" value="Ester_Hydrolysis_Enzymes"/>
</dbReference>
<dbReference type="Proteomes" id="UP000031972">
    <property type="component" value="Unassembled WGS sequence"/>
</dbReference>
<name>A0A0C2W9T3_9BACL</name>
<dbReference type="Pfam" id="PF13472">
    <property type="entry name" value="Lipase_GDSL_2"/>
    <property type="match status" value="1"/>
</dbReference>
<dbReference type="RefSeq" id="WP_041053587.1">
    <property type="nucleotide sequence ID" value="NZ_JXRR01000001.1"/>
</dbReference>
<dbReference type="PATRIC" id="fig|220754.4.peg.145"/>
<evidence type="ECO:0000259" key="1">
    <source>
        <dbReference type="Pfam" id="PF13472"/>
    </source>
</evidence>
<evidence type="ECO:0000313" key="3">
    <source>
        <dbReference type="Proteomes" id="UP000031972"/>
    </source>
</evidence>